<comment type="caution">
    <text evidence="1">The sequence shown here is derived from an EMBL/GenBank/DDBJ whole genome shotgun (WGS) entry which is preliminary data.</text>
</comment>
<dbReference type="OrthoDB" id="9848711at2"/>
<sequence>MPTAFERTLNRVKSGETVTFAVAAEYKSWRKYYENATPEERKQISQERKKFHYNKPGTLLNEQVAEETASIRLTMPVSRKARIQSYCVTNNMSMSRYINSLIIQDQAER</sequence>
<gene>
    <name evidence="1" type="ORF">EHT87_14275</name>
</gene>
<organism evidence="1 2">
    <name type="scientific">Larkinella knui</name>
    <dbReference type="NCBI Taxonomy" id="2025310"/>
    <lineage>
        <taxon>Bacteria</taxon>
        <taxon>Pseudomonadati</taxon>
        <taxon>Bacteroidota</taxon>
        <taxon>Cytophagia</taxon>
        <taxon>Cytophagales</taxon>
        <taxon>Spirosomataceae</taxon>
        <taxon>Larkinella</taxon>
    </lineage>
</organism>
<name>A0A3P1CJK8_9BACT</name>
<proteinExistence type="predicted"/>
<evidence type="ECO:0000313" key="2">
    <source>
        <dbReference type="Proteomes" id="UP000274271"/>
    </source>
</evidence>
<protein>
    <submittedName>
        <fullName evidence="1">Uncharacterized protein</fullName>
    </submittedName>
</protein>
<dbReference type="EMBL" id="RQJP01000003">
    <property type="protein sequence ID" value="RRB13439.1"/>
    <property type="molecule type" value="Genomic_DNA"/>
</dbReference>
<reference evidence="1 2" key="1">
    <citation type="submission" date="2018-11" db="EMBL/GenBank/DDBJ databases">
        <authorList>
            <person name="Zhou Z."/>
            <person name="Wang G."/>
        </authorList>
    </citation>
    <scope>NUCLEOTIDE SEQUENCE [LARGE SCALE GENOMIC DNA]</scope>
    <source>
        <strain evidence="1 2">KCTC42998</strain>
    </source>
</reference>
<keyword evidence="2" id="KW-1185">Reference proteome</keyword>
<evidence type="ECO:0000313" key="1">
    <source>
        <dbReference type="EMBL" id="RRB13439.1"/>
    </source>
</evidence>
<accession>A0A3P1CJK8</accession>
<dbReference type="AlphaFoldDB" id="A0A3P1CJK8"/>
<dbReference type="Proteomes" id="UP000274271">
    <property type="component" value="Unassembled WGS sequence"/>
</dbReference>